<evidence type="ECO:0000256" key="2">
    <source>
        <dbReference type="ARBA" id="ARBA00023125"/>
    </source>
</evidence>
<gene>
    <name evidence="5" type="ORF">L0664_18270</name>
</gene>
<feature type="domain" description="GntR C-terminal" evidence="4">
    <location>
        <begin position="24"/>
        <end position="89"/>
    </location>
</feature>
<dbReference type="InterPro" id="IPR008920">
    <property type="entry name" value="TF_FadR/GntR_C"/>
</dbReference>
<dbReference type="SUPFAM" id="SSF48008">
    <property type="entry name" value="GntR ligand-binding domain-like"/>
    <property type="match status" value="1"/>
</dbReference>
<dbReference type="EMBL" id="JAKGAQ010000008">
    <property type="protein sequence ID" value="MCF2873015.1"/>
    <property type="molecule type" value="Genomic_DNA"/>
</dbReference>
<evidence type="ECO:0000256" key="3">
    <source>
        <dbReference type="ARBA" id="ARBA00023163"/>
    </source>
</evidence>
<dbReference type="RefSeq" id="WP_235227345.1">
    <property type="nucleotide sequence ID" value="NZ_JAKGAQ010000008.1"/>
</dbReference>
<accession>A0ABS9D305</accession>
<dbReference type="Gene3D" id="1.20.120.530">
    <property type="entry name" value="GntR ligand-binding domain-like"/>
    <property type="match status" value="1"/>
</dbReference>
<evidence type="ECO:0000313" key="5">
    <source>
        <dbReference type="EMBL" id="MCF2873015.1"/>
    </source>
</evidence>
<reference evidence="5 6" key="1">
    <citation type="submission" date="2022-01" db="EMBL/GenBank/DDBJ databases">
        <title>Octadecabacter sp. nov., isolated from a marine alga.</title>
        <authorList>
            <person name="Jin M.S."/>
            <person name="Kim H.M."/>
            <person name="Han D.M."/>
            <person name="Jung J.J."/>
            <person name="Jeon C.O."/>
        </authorList>
    </citation>
    <scope>NUCLEOTIDE SEQUENCE [LARGE SCALE GENOMIC DNA]</scope>
    <source>
        <strain evidence="5 6">G9-8</strain>
    </source>
</reference>
<name>A0ABS9D305_9RHOB</name>
<keyword evidence="2" id="KW-0238">DNA-binding</keyword>
<evidence type="ECO:0000313" key="6">
    <source>
        <dbReference type="Proteomes" id="UP001200557"/>
    </source>
</evidence>
<dbReference type="Pfam" id="PF07729">
    <property type="entry name" value="FCD"/>
    <property type="match status" value="1"/>
</dbReference>
<dbReference type="Proteomes" id="UP001200557">
    <property type="component" value="Unassembled WGS sequence"/>
</dbReference>
<evidence type="ECO:0000256" key="1">
    <source>
        <dbReference type="ARBA" id="ARBA00023015"/>
    </source>
</evidence>
<proteinExistence type="predicted"/>
<keyword evidence="1" id="KW-0805">Transcription regulation</keyword>
<evidence type="ECO:0000259" key="4">
    <source>
        <dbReference type="Pfam" id="PF07729"/>
    </source>
</evidence>
<keyword evidence="6" id="KW-1185">Reference proteome</keyword>
<comment type="caution">
    <text evidence="5">The sequence shown here is derived from an EMBL/GenBank/DDBJ whole genome shotgun (WGS) entry which is preliminary data.</text>
</comment>
<keyword evidence="3" id="KW-0804">Transcription</keyword>
<organism evidence="5 6">
    <name type="scientific">Octadecabacter dasysiphoniae</name>
    <dbReference type="NCBI Taxonomy" id="2909341"/>
    <lineage>
        <taxon>Bacteria</taxon>
        <taxon>Pseudomonadati</taxon>
        <taxon>Pseudomonadota</taxon>
        <taxon>Alphaproteobacteria</taxon>
        <taxon>Rhodobacterales</taxon>
        <taxon>Roseobacteraceae</taxon>
        <taxon>Octadecabacter</taxon>
    </lineage>
</organism>
<dbReference type="InterPro" id="IPR011711">
    <property type="entry name" value="GntR_C"/>
</dbReference>
<sequence>MRLQHRKTLPRGVVRKPAIHGDRRDGDFKKDLLARSDALKQVIDQADHVAAIQAELDLHGLVYEHANNRILLNSWTGLRGHLQLYWAARTGPLCPNGTAMTTIYGLPSATV</sequence>
<protein>
    <submittedName>
        <fullName evidence="5">FCD domain-containing protein</fullName>
    </submittedName>
</protein>